<sequence>MARACELCGKGPQIGNQVTIRGKKKYLGGVGTKVTGITKRQFKPNLQRVKVAGEGGNAAHLRVCVQCIRSGAVVKKVRTAPFQLPVKAAKPQAAGKKK</sequence>
<accession>A0A518KC42</accession>
<evidence type="ECO:0000256" key="3">
    <source>
        <dbReference type="ARBA" id="ARBA00023274"/>
    </source>
</evidence>
<dbReference type="NCBIfam" id="TIGR00009">
    <property type="entry name" value="L28"/>
    <property type="match status" value="1"/>
</dbReference>
<gene>
    <name evidence="5 6" type="primary">rpmB</name>
    <name evidence="6" type="ORF">Spa11_35700</name>
</gene>
<dbReference type="Gene3D" id="2.30.170.40">
    <property type="entry name" value="Ribosomal protein L28/L24"/>
    <property type="match status" value="1"/>
</dbReference>
<proteinExistence type="inferred from homology"/>
<organism evidence="6 7">
    <name type="scientific">Botrimarina mediterranea</name>
    <dbReference type="NCBI Taxonomy" id="2528022"/>
    <lineage>
        <taxon>Bacteria</taxon>
        <taxon>Pseudomonadati</taxon>
        <taxon>Planctomycetota</taxon>
        <taxon>Planctomycetia</taxon>
        <taxon>Pirellulales</taxon>
        <taxon>Lacipirellulaceae</taxon>
        <taxon>Botrimarina</taxon>
    </lineage>
</organism>
<dbReference type="InterPro" id="IPR001383">
    <property type="entry name" value="Ribosomal_bL28_bact-type"/>
</dbReference>
<evidence type="ECO:0000256" key="4">
    <source>
        <dbReference type="ARBA" id="ARBA00035174"/>
    </source>
</evidence>
<dbReference type="InterPro" id="IPR050096">
    <property type="entry name" value="Bacterial_rp_bL28"/>
</dbReference>
<dbReference type="Gene3D" id="2.20.150.30">
    <property type="match status" value="1"/>
</dbReference>
<dbReference type="GO" id="GO:0003735">
    <property type="term" value="F:structural constituent of ribosome"/>
    <property type="evidence" value="ECO:0007669"/>
    <property type="project" value="InterPro"/>
</dbReference>
<reference evidence="6 7" key="1">
    <citation type="submission" date="2019-02" db="EMBL/GenBank/DDBJ databases">
        <title>Deep-cultivation of Planctomycetes and their phenomic and genomic characterization uncovers novel biology.</title>
        <authorList>
            <person name="Wiegand S."/>
            <person name="Jogler M."/>
            <person name="Boedeker C."/>
            <person name="Pinto D."/>
            <person name="Vollmers J."/>
            <person name="Rivas-Marin E."/>
            <person name="Kohn T."/>
            <person name="Peeters S.H."/>
            <person name="Heuer A."/>
            <person name="Rast P."/>
            <person name="Oberbeckmann S."/>
            <person name="Bunk B."/>
            <person name="Jeske O."/>
            <person name="Meyerdierks A."/>
            <person name="Storesund J.E."/>
            <person name="Kallscheuer N."/>
            <person name="Luecker S."/>
            <person name="Lage O.M."/>
            <person name="Pohl T."/>
            <person name="Merkel B.J."/>
            <person name="Hornburger P."/>
            <person name="Mueller R.-W."/>
            <person name="Bruemmer F."/>
            <person name="Labrenz M."/>
            <person name="Spormann A.M."/>
            <person name="Op den Camp H."/>
            <person name="Overmann J."/>
            <person name="Amann R."/>
            <person name="Jetten M.S.M."/>
            <person name="Mascher T."/>
            <person name="Medema M.H."/>
            <person name="Devos D.P."/>
            <person name="Kaster A.-K."/>
            <person name="Ovreas L."/>
            <person name="Rohde M."/>
            <person name="Galperin M.Y."/>
            <person name="Jogler C."/>
        </authorList>
    </citation>
    <scope>NUCLEOTIDE SEQUENCE [LARGE SCALE GENOMIC DNA]</scope>
    <source>
        <strain evidence="6 7">Spa11</strain>
    </source>
</reference>
<dbReference type="GO" id="GO:1990904">
    <property type="term" value="C:ribonucleoprotein complex"/>
    <property type="evidence" value="ECO:0007669"/>
    <property type="project" value="UniProtKB-KW"/>
</dbReference>
<dbReference type="KEGG" id="bmei:Spa11_35700"/>
<protein>
    <recommendedName>
        <fullName evidence="4 5">Large ribosomal subunit protein bL28</fullName>
    </recommendedName>
</protein>
<dbReference type="GO" id="GO:0005840">
    <property type="term" value="C:ribosome"/>
    <property type="evidence" value="ECO:0007669"/>
    <property type="project" value="UniProtKB-KW"/>
</dbReference>
<dbReference type="AlphaFoldDB" id="A0A518KC42"/>
<keyword evidence="3 5" id="KW-0687">Ribonucleoprotein</keyword>
<evidence type="ECO:0000256" key="1">
    <source>
        <dbReference type="ARBA" id="ARBA00008760"/>
    </source>
</evidence>
<dbReference type="PANTHER" id="PTHR39080">
    <property type="entry name" value="50S RIBOSOMAL PROTEIN L28"/>
    <property type="match status" value="1"/>
</dbReference>
<dbReference type="PANTHER" id="PTHR39080:SF1">
    <property type="entry name" value="LARGE RIBOSOMAL SUBUNIT PROTEIN BL28A"/>
    <property type="match status" value="1"/>
</dbReference>
<dbReference type="InterPro" id="IPR034704">
    <property type="entry name" value="Ribosomal_bL28/bL31-like_sf"/>
</dbReference>
<dbReference type="SUPFAM" id="SSF143800">
    <property type="entry name" value="L28p-like"/>
    <property type="match status" value="1"/>
</dbReference>
<dbReference type="InterPro" id="IPR037147">
    <property type="entry name" value="Ribosomal_bL28_sf"/>
</dbReference>
<keyword evidence="2 5" id="KW-0689">Ribosomal protein</keyword>
<dbReference type="Proteomes" id="UP000316426">
    <property type="component" value="Chromosome"/>
</dbReference>
<dbReference type="InterPro" id="IPR026569">
    <property type="entry name" value="Ribosomal_bL28"/>
</dbReference>
<comment type="similarity">
    <text evidence="1 5">Belongs to the bacterial ribosomal protein bL28 family.</text>
</comment>
<dbReference type="HAMAP" id="MF_00373">
    <property type="entry name" value="Ribosomal_bL28"/>
    <property type="match status" value="1"/>
</dbReference>
<dbReference type="RefSeq" id="WP_145114561.1">
    <property type="nucleotide sequence ID" value="NZ_CP036349.1"/>
</dbReference>
<evidence type="ECO:0000256" key="2">
    <source>
        <dbReference type="ARBA" id="ARBA00022980"/>
    </source>
</evidence>
<evidence type="ECO:0000256" key="5">
    <source>
        <dbReference type="HAMAP-Rule" id="MF_00373"/>
    </source>
</evidence>
<evidence type="ECO:0000313" key="6">
    <source>
        <dbReference type="EMBL" id="QDV75354.1"/>
    </source>
</evidence>
<dbReference type="Pfam" id="PF00830">
    <property type="entry name" value="Ribosomal_L28"/>
    <property type="match status" value="1"/>
</dbReference>
<evidence type="ECO:0000313" key="7">
    <source>
        <dbReference type="Proteomes" id="UP000316426"/>
    </source>
</evidence>
<dbReference type="GO" id="GO:0006412">
    <property type="term" value="P:translation"/>
    <property type="evidence" value="ECO:0007669"/>
    <property type="project" value="UniProtKB-UniRule"/>
</dbReference>
<dbReference type="EMBL" id="CP036349">
    <property type="protein sequence ID" value="QDV75354.1"/>
    <property type="molecule type" value="Genomic_DNA"/>
</dbReference>
<keyword evidence="7" id="KW-1185">Reference proteome</keyword>
<name>A0A518KC42_9BACT</name>